<keyword evidence="4" id="KW-1185">Reference proteome</keyword>
<protein>
    <recommendedName>
        <fullName evidence="2">Glucosamine/galactosamine-6-phosphate isomerase domain-containing protein</fullName>
    </recommendedName>
</protein>
<name>A0AAE0KUR9_9CHLO</name>
<accession>A0AAE0KUR9</accession>
<dbReference type="Proteomes" id="UP001190700">
    <property type="component" value="Unassembled WGS sequence"/>
</dbReference>
<dbReference type="SUPFAM" id="SSF100950">
    <property type="entry name" value="NagB/RpiA/CoA transferase-like"/>
    <property type="match status" value="1"/>
</dbReference>
<dbReference type="AlphaFoldDB" id="A0AAE0KUR9"/>
<sequence length="256" mass="28421">MHVRFEAFLGASLYTAAALPDGRALTRGAQVDERCSDEAAEHNFPMLEEMLLSHVPILPQHVHRMSSDCHLSEQRGKKTAEAYELRLLQLRTMDSQRTLRLDMVVLGMGSDGHVASLFPDTSELTEMEPYVRSRLLSGECRTSSRMVTPAAPLPPRVPRISLTLRAINSARHVALMVIGSEKHSAYCSVFQDVIHKPAECAHSPSSDSNSPRQQAKHIQAIRHFCLSSSDIPASLVSPMHNDSCFTWYADYNGVRG</sequence>
<dbReference type="Gene3D" id="3.40.50.1360">
    <property type="match status" value="1"/>
</dbReference>
<evidence type="ECO:0000313" key="4">
    <source>
        <dbReference type="Proteomes" id="UP001190700"/>
    </source>
</evidence>
<comment type="caution">
    <text evidence="3">The sequence shown here is derived from an EMBL/GenBank/DDBJ whole genome shotgun (WGS) entry which is preliminary data.</text>
</comment>
<dbReference type="InterPro" id="IPR039104">
    <property type="entry name" value="6PGL"/>
</dbReference>
<dbReference type="Pfam" id="PF01182">
    <property type="entry name" value="Glucosamine_iso"/>
    <property type="match status" value="1"/>
</dbReference>
<dbReference type="InterPro" id="IPR037171">
    <property type="entry name" value="NagB/RpiA_transferase-like"/>
</dbReference>
<gene>
    <name evidence="3" type="ORF">CYMTET_29611</name>
</gene>
<comment type="pathway">
    <text evidence="1">Carbohydrate degradation; pentose phosphate pathway.</text>
</comment>
<feature type="domain" description="Glucosamine/galactosamine-6-phosphate isomerase" evidence="2">
    <location>
        <begin position="30"/>
        <end position="202"/>
    </location>
</feature>
<dbReference type="InterPro" id="IPR006148">
    <property type="entry name" value="Glc/Gal-6P_isomerase"/>
</dbReference>
<evidence type="ECO:0000259" key="2">
    <source>
        <dbReference type="Pfam" id="PF01182"/>
    </source>
</evidence>
<evidence type="ECO:0000256" key="1">
    <source>
        <dbReference type="ARBA" id="ARBA00004959"/>
    </source>
</evidence>
<organism evidence="3 4">
    <name type="scientific">Cymbomonas tetramitiformis</name>
    <dbReference type="NCBI Taxonomy" id="36881"/>
    <lineage>
        <taxon>Eukaryota</taxon>
        <taxon>Viridiplantae</taxon>
        <taxon>Chlorophyta</taxon>
        <taxon>Pyramimonadophyceae</taxon>
        <taxon>Pyramimonadales</taxon>
        <taxon>Pyramimonadaceae</taxon>
        <taxon>Cymbomonas</taxon>
    </lineage>
</organism>
<dbReference type="PANTHER" id="PTHR11054">
    <property type="entry name" value="6-PHOSPHOGLUCONOLACTONASE"/>
    <property type="match status" value="1"/>
</dbReference>
<reference evidence="3 4" key="1">
    <citation type="journal article" date="2015" name="Genome Biol. Evol.">
        <title>Comparative Genomics of a Bacterivorous Green Alga Reveals Evolutionary Causalities and Consequences of Phago-Mixotrophic Mode of Nutrition.</title>
        <authorList>
            <person name="Burns J.A."/>
            <person name="Paasch A."/>
            <person name="Narechania A."/>
            <person name="Kim E."/>
        </authorList>
    </citation>
    <scope>NUCLEOTIDE SEQUENCE [LARGE SCALE GENOMIC DNA]</scope>
    <source>
        <strain evidence="3 4">PLY_AMNH</strain>
    </source>
</reference>
<dbReference type="GO" id="GO:0005975">
    <property type="term" value="P:carbohydrate metabolic process"/>
    <property type="evidence" value="ECO:0007669"/>
    <property type="project" value="InterPro"/>
</dbReference>
<dbReference type="EMBL" id="LGRX02016859">
    <property type="protein sequence ID" value="KAK3261481.1"/>
    <property type="molecule type" value="Genomic_DNA"/>
</dbReference>
<proteinExistence type="predicted"/>
<evidence type="ECO:0000313" key="3">
    <source>
        <dbReference type="EMBL" id="KAK3261481.1"/>
    </source>
</evidence>
<dbReference type="PANTHER" id="PTHR11054:SF0">
    <property type="entry name" value="6-PHOSPHOGLUCONOLACTONASE"/>
    <property type="match status" value="1"/>
</dbReference>